<dbReference type="Pfam" id="PF05345">
    <property type="entry name" value="He_PIG"/>
    <property type="match status" value="1"/>
</dbReference>
<protein>
    <recommendedName>
        <fullName evidence="4">Dystroglycan-type cadherin-like domain-containing protein</fullName>
    </recommendedName>
</protein>
<dbReference type="InterPro" id="IPR013783">
    <property type="entry name" value="Ig-like_fold"/>
</dbReference>
<accession>A0A350H8Z6</accession>
<organism evidence="2 3">
    <name type="scientific">candidate division WOR-3 bacterium</name>
    <dbReference type="NCBI Taxonomy" id="2052148"/>
    <lineage>
        <taxon>Bacteria</taxon>
        <taxon>Bacteria division WOR-3</taxon>
    </lineage>
</organism>
<evidence type="ECO:0000256" key="1">
    <source>
        <dbReference type="SAM" id="SignalP"/>
    </source>
</evidence>
<dbReference type="Gene3D" id="2.60.40.10">
    <property type="entry name" value="Immunoglobulins"/>
    <property type="match status" value="2"/>
</dbReference>
<name>A0A350H8Z6_UNCW3</name>
<sequence length="236" mass="25311">MRTKTFLFALCLLILTSCSLFDTGGVPKLSIPNLNESGDGNQTFLGFIVDDSLFFVCQQKMVAYGGGPLSGYTWSVSNLSSLPVGTTFDPLTGIFKAQGGQIMEGSHEFEMTVSDGSRTASATFVFEVESYSVTSPFPIFQQPLGVDEIDLPEAHSDFDYGADLQAFGDGPLPWSWYLDTGELPPGMVIDQSTGTVRGKPMADAVGNTYSFTVKVVGDDGVSAYSDGLTYNIFVSE</sequence>
<dbReference type="Proteomes" id="UP000264062">
    <property type="component" value="Unassembled WGS sequence"/>
</dbReference>
<gene>
    <name evidence="2" type="ORF">DCW38_02390</name>
</gene>
<keyword evidence="1" id="KW-0732">Signal</keyword>
<evidence type="ECO:0000313" key="3">
    <source>
        <dbReference type="Proteomes" id="UP000264062"/>
    </source>
</evidence>
<evidence type="ECO:0008006" key="4">
    <source>
        <dbReference type="Google" id="ProtNLM"/>
    </source>
</evidence>
<comment type="caution">
    <text evidence="2">The sequence shown here is derived from an EMBL/GenBank/DDBJ whole genome shotgun (WGS) entry which is preliminary data.</text>
</comment>
<dbReference type="SUPFAM" id="SSF49313">
    <property type="entry name" value="Cadherin-like"/>
    <property type="match status" value="1"/>
</dbReference>
<dbReference type="GO" id="GO:0005509">
    <property type="term" value="F:calcium ion binding"/>
    <property type="evidence" value="ECO:0007669"/>
    <property type="project" value="InterPro"/>
</dbReference>
<proteinExistence type="predicted"/>
<evidence type="ECO:0000313" key="2">
    <source>
        <dbReference type="EMBL" id="HAV92012.1"/>
    </source>
</evidence>
<dbReference type="EMBL" id="DMZY01000073">
    <property type="protein sequence ID" value="HAV92012.1"/>
    <property type="molecule type" value="Genomic_DNA"/>
</dbReference>
<reference evidence="2 3" key="1">
    <citation type="journal article" date="2018" name="Nat. Biotechnol.">
        <title>A standardized bacterial taxonomy based on genome phylogeny substantially revises the tree of life.</title>
        <authorList>
            <person name="Parks D.H."/>
            <person name="Chuvochina M."/>
            <person name="Waite D.W."/>
            <person name="Rinke C."/>
            <person name="Skarshewski A."/>
            <person name="Chaumeil P.A."/>
            <person name="Hugenholtz P."/>
        </authorList>
    </citation>
    <scope>NUCLEOTIDE SEQUENCE [LARGE SCALE GENOMIC DNA]</scope>
    <source>
        <strain evidence="2">UBA9956</strain>
    </source>
</reference>
<dbReference type="GO" id="GO:0016020">
    <property type="term" value="C:membrane"/>
    <property type="evidence" value="ECO:0007669"/>
    <property type="project" value="InterPro"/>
</dbReference>
<dbReference type="InterPro" id="IPR015919">
    <property type="entry name" value="Cadherin-like_sf"/>
</dbReference>
<feature type="chain" id="PRO_5016774262" description="Dystroglycan-type cadherin-like domain-containing protein" evidence="1">
    <location>
        <begin position="23"/>
        <end position="236"/>
    </location>
</feature>
<feature type="signal peptide" evidence="1">
    <location>
        <begin position="1"/>
        <end position="22"/>
    </location>
</feature>
<dbReference type="AlphaFoldDB" id="A0A350H8Z6"/>
<dbReference type="PROSITE" id="PS51257">
    <property type="entry name" value="PROKAR_LIPOPROTEIN"/>
    <property type="match status" value="1"/>
</dbReference>